<dbReference type="Proteomes" id="UP000198510">
    <property type="component" value="Unassembled WGS sequence"/>
</dbReference>
<name>A0A1G9F9M9_9BACT</name>
<proteinExistence type="predicted"/>
<accession>A0A1G9F9M9</accession>
<reference evidence="1 2" key="1">
    <citation type="submission" date="2016-10" db="EMBL/GenBank/DDBJ databases">
        <authorList>
            <person name="de Groot N.N."/>
        </authorList>
    </citation>
    <scope>NUCLEOTIDE SEQUENCE [LARGE SCALE GENOMIC DNA]</scope>
    <source>
        <strain evidence="1 2">DSM 25186</strain>
    </source>
</reference>
<dbReference type="EMBL" id="FNFO01000003">
    <property type="protein sequence ID" value="SDK84923.1"/>
    <property type="molecule type" value="Genomic_DNA"/>
</dbReference>
<evidence type="ECO:0000313" key="1">
    <source>
        <dbReference type="EMBL" id="SDK84923.1"/>
    </source>
</evidence>
<sequence>MLMLNDEKQVKTSQLVEKIYQDVLDPNRAQLHDLLIAHNLSPEETDRLPEEKKRLWLRLQEANANAYRRISRILNIF</sequence>
<gene>
    <name evidence="1" type="ORF">SAMN05421823_103712</name>
</gene>
<protein>
    <submittedName>
        <fullName evidence="1">Uncharacterized protein</fullName>
    </submittedName>
</protein>
<organism evidence="1 2">
    <name type="scientific">Catalinimonas alkaloidigena</name>
    <dbReference type="NCBI Taxonomy" id="1075417"/>
    <lineage>
        <taxon>Bacteria</taxon>
        <taxon>Pseudomonadati</taxon>
        <taxon>Bacteroidota</taxon>
        <taxon>Cytophagia</taxon>
        <taxon>Cytophagales</taxon>
        <taxon>Catalimonadaceae</taxon>
        <taxon>Catalinimonas</taxon>
    </lineage>
</organism>
<dbReference type="RefSeq" id="WP_089681699.1">
    <property type="nucleotide sequence ID" value="NZ_FNFO01000003.1"/>
</dbReference>
<evidence type="ECO:0000313" key="2">
    <source>
        <dbReference type="Proteomes" id="UP000198510"/>
    </source>
</evidence>
<dbReference type="AlphaFoldDB" id="A0A1G9F9M9"/>
<keyword evidence="2" id="KW-1185">Reference proteome</keyword>